<evidence type="ECO:0000313" key="2">
    <source>
        <dbReference type="EMBL" id="PPS10127.1"/>
    </source>
</evidence>
<gene>
    <name evidence="2" type="ORF">GOBAR_AA10524</name>
</gene>
<dbReference type="OrthoDB" id="10421591at2759"/>
<feature type="region of interest" description="Disordered" evidence="1">
    <location>
        <begin position="78"/>
        <end position="111"/>
    </location>
</feature>
<organism evidence="2 3">
    <name type="scientific">Gossypium barbadense</name>
    <name type="common">Sea Island cotton</name>
    <name type="synonym">Hibiscus barbadensis</name>
    <dbReference type="NCBI Taxonomy" id="3634"/>
    <lineage>
        <taxon>Eukaryota</taxon>
        <taxon>Viridiplantae</taxon>
        <taxon>Streptophyta</taxon>
        <taxon>Embryophyta</taxon>
        <taxon>Tracheophyta</taxon>
        <taxon>Spermatophyta</taxon>
        <taxon>Magnoliopsida</taxon>
        <taxon>eudicotyledons</taxon>
        <taxon>Gunneridae</taxon>
        <taxon>Pentapetalae</taxon>
        <taxon>rosids</taxon>
        <taxon>malvids</taxon>
        <taxon>Malvales</taxon>
        <taxon>Malvaceae</taxon>
        <taxon>Malvoideae</taxon>
        <taxon>Gossypium</taxon>
    </lineage>
</organism>
<evidence type="ECO:0000256" key="1">
    <source>
        <dbReference type="SAM" id="MobiDB-lite"/>
    </source>
</evidence>
<protein>
    <submittedName>
        <fullName evidence="2">Uncharacterized protein</fullName>
    </submittedName>
</protein>
<dbReference type="Proteomes" id="UP000239757">
    <property type="component" value="Unassembled WGS sequence"/>
</dbReference>
<feature type="region of interest" description="Disordered" evidence="1">
    <location>
        <begin position="20"/>
        <end position="42"/>
    </location>
</feature>
<accession>A0A2P5Y3J8</accession>
<evidence type="ECO:0000313" key="3">
    <source>
        <dbReference type="Proteomes" id="UP000239757"/>
    </source>
</evidence>
<sequence>MKPFMETFVRSQRAQGIKWYERSNNSSKGNESAAEQLEEADEEIDDKAIEDNDFVSYQGNFGNAFAFSRQKRRGLVIREPSNRPWKQSSRSVVSDKGKEIMGPSKGLEDDS</sequence>
<name>A0A2P5Y3J8_GOSBA</name>
<proteinExistence type="predicted"/>
<dbReference type="EMBL" id="KZ663768">
    <property type="protein sequence ID" value="PPS10127.1"/>
    <property type="molecule type" value="Genomic_DNA"/>
</dbReference>
<dbReference type="AlphaFoldDB" id="A0A2P5Y3J8"/>
<reference evidence="2 3" key="1">
    <citation type="submission" date="2015-01" db="EMBL/GenBank/DDBJ databases">
        <title>Genome of allotetraploid Gossypium barbadense reveals genomic plasticity and fiber elongation in cotton evolution.</title>
        <authorList>
            <person name="Chen X."/>
            <person name="Liu X."/>
            <person name="Zhao B."/>
            <person name="Zheng H."/>
            <person name="Hu Y."/>
            <person name="Lu G."/>
            <person name="Yang C."/>
            <person name="Chen J."/>
            <person name="Shan C."/>
            <person name="Zhang L."/>
            <person name="Zhou Y."/>
            <person name="Wang L."/>
            <person name="Guo W."/>
            <person name="Bai Y."/>
            <person name="Ruan J."/>
            <person name="Shangguan X."/>
            <person name="Mao Y."/>
            <person name="Jiang J."/>
            <person name="Zhu Y."/>
            <person name="Lei J."/>
            <person name="Kang H."/>
            <person name="Chen S."/>
            <person name="He X."/>
            <person name="Wang R."/>
            <person name="Wang Y."/>
            <person name="Chen J."/>
            <person name="Wang L."/>
            <person name="Yu S."/>
            <person name="Wang B."/>
            <person name="Wei J."/>
            <person name="Song S."/>
            <person name="Lu X."/>
            <person name="Gao Z."/>
            <person name="Gu W."/>
            <person name="Deng X."/>
            <person name="Ma D."/>
            <person name="Wang S."/>
            <person name="Liang W."/>
            <person name="Fang L."/>
            <person name="Cai C."/>
            <person name="Zhu X."/>
            <person name="Zhou B."/>
            <person name="Zhang Y."/>
            <person name="Chen Z."/>
            <person name="Xu S."/>
            <person name="Zhu R."/>
            <person name="Wang S."/>
            <person name="Zhang T."/>
            <person name="Zhao G."/>
        </authorList>
    </citation>
    <scope>NUCLEOTIDE SEQUENCE [LARGE SCALE GENOMIC DNA]</scope>
    <source>
        <strain evidence="3">cv. Xinhai21</strain>
        <tissue evidence="2">Leaf</tissue>
    </source>
</reference>